<protein>
    <recommendedName>
        <fullName evidence="3">XRE family transcriptional regulator</fullName>
    </recommendedName>
</protein>
<accession>A0ABW4KRK0</accession>
<comment type="caution">
    <text evidence="1">The sequence shown here is derived from an EMBL/GenBank/DDBJ whole genome shotgun (WGS) entry which is preliminary data.</text>
</comment>
<dbReference type="EMBL" id="JBHUEJ010000011">
    <property type="protein sequence ID" value="MFD1709824.1"/>
    <property type="molecule type" value="Genomic_DNA"/>
</dbReference>
<evidence type="ECO:0000313" key="1">
    <source>
        <dbReference type="EMBL" id="MFD1709824.1"/>
    </source>
</evidence>
<keyword evidence="2" id="KW-1185">Reference proteome</keyword>
<evidence type="ECO:0000313" key="2">
    <source>
        <dbReference type="Proteomes" id="UP001597304"/>
    </source>
</evidence>
<name>A0ABW4KRK0_9BURK</name>
<gene>
    <name evidence="1" type="ORF">ACFSF0_04350</name>
</gene>
<proteinExistence type="predicted"/>
<organism evidence="1 2">
    <name type="scientific">Ottowia flava</name>
    <dbReference type="NCBI Taxonomy" id="2675430"/>
    <lineage>
        <taxon>Bacteria</taxon>
        <taxon>Pseudomonadati</taxon>
        <taxon>Pseudomonadota</taxon>
        <taxon>Betaproteobacteria</taxon>
        <taxon>Burkholderiales</taxon>
        <taxon>Comamonadaceae</taxon>
        <taxon>Ottowia</taxon>
    </lineage>
</organism>
<sequence length="116" mass="13023">MEQKQLALMGRINGPSVAPTSVVAQAKTFREAVRLAWAHRRVHYATFRQLAAETGMTVQHVTDYFHHDDKPTRRSLPAERIAAFESFVGNSIASQWLAAQSQLTVLEEMQAERMAA</sequence>
<reference evidence="2" key="1">
    <citation type="journal article" date="2019" name="Int. J. Syst. Evol. Microbiol.">
        <title>The Global Catalogue of Microorganisms (GCM) 10K type strain sequencing project: providing services to taxonomists for standard genome sequencing and annotation.</title>
        <authorList>
            <consortium name="The Broad Institute Genomics Platform"/>
            <consortium name="The Broad Institute Genome Sequencing Center for Infectious Disease"/>
            <person name="Wu L."/>
            <person name="Ma J."/>
        </authorList>
    </citation>
    <scope>NUCLEOTIDE SEQUENCE [LARGE SCALE GENOMIC DNA]</scope>
    <source>
        <strain evidence="2">LMG 29247</strain>
    </source>
</reference>
<dbReference type="Proteomes" id="UP001597304">
    <property type="component" value="Unassembled WGS sequence"/>
</dbReference>
<evidence type="ECO:0008006" key="3">
    <source>
        <dbReference type="Google" id="ProtNLM"/>
    </source>
</evidence>
<dbReference type="RefSeq" id="WP_147914103.1">
    <property type="nucleotide sequence ID" value="NZ_JBHUEJ010000011.1"/>
</dbReference>